<dbReference type="InterPro" id="IPR009683">
    <property type="entry name" value="Extensin-like_C"/>
</dbReference>
<gene>
    <name evidence="2" type="ORF">GIW81_10205</name>
</gene>
<name>A0A6I3KK30_9HYPH</name>
<proteinExistence type="predicted"/>
<organism evidence="2 3">
    <name type="scientific">Hyphomicrobium album</name>
    <dbReference type="NCBI Taxonomy" id="2665159"/>
    <lineage>
        <taxon>Bacteria</taxon>
        <taxon>Pseudomonadati</taxon>
        <taxon>Pseudomonadota</taxon>
        <taxon>Alphaproteobacteria</taxon>
        <taxon>Hyphomicrobiales</taxon>
        <taxon>Hyphomicrobiaceae</taxon>
        <taxon>Hyphomicrobium</taxon>
    </lineage>
</organism>
<evidence type="ECO:0000313" key="2">
    <source>
        <dbReference type="EMBL" id="MTD94703.1"/>
    </source>
</evidence>
<dbReference type="AlphaFoldDB" id="A0A6I3KK30"/>
<evidence type="ECO:0000259" key="1">
    <source>
        <dbReference type="Pfam" id="PF06904"/>
    </source>
</evidence>
<evidence type="ECO:0000313" key="3">
    <source>
        <dbReference type="Proteomes" id="UP000440694"/>
    </source>
</evidence>
<sequence length="236" mass="26321">MRRSGRNFLRALLGLLLLTVVFAAFWFGLVPQRYSPFAALSLADPPSWFVDPRLAALRHDPALCRAVLQAPHIVATPISDNVQSNGCGWTNAVRVAVVGGVDIGLEQLTCEAAAALALWVEQDVQPLAESMFGSRVTWMQDMGTYSCRNMIGNKRWMNMRSQHSLANAVDIGAFRLANGKQISVTADYKRDTPEGRFLREAHMRACRYFRVAIGPEFNAAHHDHLHFDRGILTRCQ</sequence>
<dbReference type="EMBL" id="WMBQ01000001">
    <property type="protein sequence ID" value="MTD94703.1"/>
    <property type="molecule type" value="Genomic_DNA"/>
</dbReference>
<keyword evidence="3" id="KW-1185">Reference proteome</keyword>
<feature type="domain" description="Extensin-like C-terminal" evidence="1">
    <location>
        <begin position="63"/>
        <end position="230"/>
    </location>
</feature>
<accession>A0A6I3KK30</accession>
<protein>
    <submittedName>
        <fullName evidence="2">Extensin</fullName>
    </submittedName>
</protein>
<dbReference type="RefSeq" id="WP_154739089.1">
    <property type="nucleotide sequence ID" value="NZ_WMBQ01000001.1"/>
</dbReference>
<dbReference type="Pfam" id="PF06904">
    <property type="entry name" value="Extensin-like_C"/>
    <property type="match status" value="1"/>
</dbReference>
<dbReference type="Proteomes" id="UP000440694">
    <property type="component" value="Unassembled WGS sequence"/>
</dbReference>
<comment type="caution">
    <text evidence="2">The sequence shown here is derived from an EMBL/GenBank/DDBJ whole genome shotgun (WGS) entry which is preliminary data.</text>
</comment>
<reference evidence="2 3" key="1">
    <citation type="submission" date="2019-11" db="EMBL/GenBank/DDBJ databases">
        <title>Identification of a novel strain.</title>
        <authorList>
            <person name="Xu Q."/>
            <person name="Wang G."/>
        </authorList>
    </citation>
    <scope>NUCLEOTIDE SEQUENCE [LARGE SCALE GENOMIC DNA]</scope>
    <source>
        <strain evidence="3">xq</strain>
    </source>
</reference>